<dbReference type="EMBL" id="MCXM01000024">
    <property type="protein sequence ID" value="PMK44968.1"/>
    <property type="molecule type" value="Genomic_DNA"/>
</dbReference>
<reference evidence="2" key="3">
    <citation type="journal article" date="2018" name="Nature">
        <title>A major lineage of non-tailed dsDNA viruses as unrecognized killers of marine bacteria.</title>
        <authorList>
            <person name="Kauffman K.M."/>
            <person name="Hussain F.A."/>
            <person name="Yang J."/>
            <person name="Arevalo P."/>
            <person name="Brown J.M."/>
            <person name="Chang W.K."/>
            <person name="VanInsberghe D."/>
            <person name="Elsherbini J."/>
            <person name="Sharma R.S."/>
            <person name="Cutler M.B."/>
            <person name="Kelly L."/>
            <person name="Polz M.F."/>
        </authorList>
    </citation>
    <scope>NUCLEOTIDE SEQUENCE</scope>
    <source>
        <strain evidence="2">10N.261.52.F7</strain>
    </source>
</reference>
<proteinExistence type="predicted"/>
<dbReference type="RefSeq" id="WP_102281474.1">
    <property type="nucleotide sequence ID" value="NZ_JAJGZN020000006.1"/>
</dbReference>
<evidence type="ECO:0000313" key="2">
    <source>
        <dbReference type="EMBL" id="PMK44968.1"/>
    </source>
</evidence>
<feature type="region of interest" description="Disordered" evidence="1">
    <location>
        <begin position="35"/>
        <end position="55"/>
    </location>
</feature>
<name>A0AB36XKM0_9VIBR</name>
<organism evidence="2">
    <name type="scientific">Vibrio lentus</name>
    <dbReference type="NCBI Taxonomy" id="136468"/>
    <lineage>
        <taxon>Bacteria</taxon>
        <taxon>Pseudomonadati</taxon>
        <taxon>Pseudomonadota</taxon>
        <taxon>Gammaproteobacteria</taxon>
        <taxon>Vibrionales</taxon>
        <taxon>Vibrionaceae</taxon>
        <taxon>Vibrio</taxon>
    </lineage>
</organism>
<dbReference type="AlphaFoldDB" id="A0AB36XKM0"/>
<reference evidence="2" key="2">
    <citation type="submission" date="2016-07" db="EMBL/GenBank/DDBJ databases">
        <authorList>
            <person name="Kauffman K."/>
            <person name="Arevalo P."/>
            <person name="Polz M.F."/>
        </authorList>
    </citation>
    <scope>NUCLEOTIDE SEQUENCE</scope>
    <source>
        <strain evidence="2">10N.261.52.F7</strain>
    </source>
</reference>
<reference key="1">
    <citation type="submission" date="2016-07" db="EMBL/GenBank/DDBJ databases">
        <title>Nontailed viruses are major unrecognized killers of bacteria in the ocean.</title>
        <authorList>
            <person name="Kauffman K."/>
            <person name="Hussain F."/>
            <person name="Yang J."/>
            <person name="Arevalo P."/>
            <person name="Brown J."/>
            <person name="Cutler M."/>
            <person name="Kelly L."/>
            <person name="Polz M.F."/>
        </authorList>
    </citation>
    <scope>NUCLEOTIDE SEQUENCE [LARGE SCALE GENOMIC DNA]</scope>
    <source>
        <strain>10N.261.52.F7</strain>
    </source>
</reference>
<sequence>MLGQHMFIVLLGLLLAGCKDDNSKAVIEDAISGDTVPKEEVPNSPSTSSSSELMPNPIEPDLLGNLIDIKISIPGGAPSVVPANSKLKLRITGFYDNGTVDLTDAVDLRILDDTSNITLTEDNQIQAGIYNAAGAYYNETWIEAEFGDIKTQLKVKVIEGVCEAMLTRAQVEALGGACVMSYTYDGKEYLYTPGKKFMDELGYTASNIEENEGRTYARIHEVNSYALFRRDGKGMTWANFTQDKNPYGQAERFCNDLAEMEFNKKANWQMATSEDLTELINHHKNNGLIDSDEGLPFYFSIWSDERFVNNWGAYVYLIDKKAGKIGVKSGTVLSSVTAVICRSS</sequence>
<evidence type="ECO:0000256" key="1">
    <source>
        <dbReference type="SAM" id="MobiDB-lite"/>
    </source>
</evidence>
<protein>
    <recommendedName>
        <fullName evidence="3">DUF1566 domain-containing protein</fullName>
    </recommendedName>
</protein>
<gene>
    <name evidence="2" type="ORF">BCT99_05090</name>
</gene>
<evidence type="ECO:0008006" key="3">
    <source>
        <dbReference type="Google" id="ProtNLM"/>
    </source>
</evidence>
<comment type="caution">
    <text evidence="2">The sequence shown here is derived from an EMBL/GenBank/DDBJ whole genome shotgun (WGS) entry which is preliminary data.</text>
</comment>
<accession>A0AB36XKM0</accession>